<dbReference type="PROSITE" id="PS50297">
    <property type="entry name" value="ANK_REP_REGION"/>
    <property type="match status" value="1"/>
</dbReference>
<dbReference type="Gene3D" id="1.25.40.20">
    <property type="entry name" value="Ankyrin repeat-containing domain"/>
    <property type="match status" value="1"/>
</dbReference>
<dbReference type="SUPFAM" id="SSF48403">
    <property type="entry name" value="Ankyrin repeat"/>
    <property type="match status" value="1"/>
</dbReference>
<gene>
    <name evidence="4" type="ORF">F5X68DRAFT_200932</name>
</gene>
<dbReference type="EMBL" id="JAGSXJ010000004">
    <property type="protein sequence ID" value="KAH6692446.1"/>
    <property type="molecule type" value="Genomic_DNA"/>
</dbReference>
<evidence type="ECO:0000256" key="2">
    <source>
        <dbReference type="ARBA" id="ARBA00023043"/>
    </source>
</evidence>
<dbReference type="PROSITE" id="PS50088">
    <property type="entry name" value="ANK_REPEAT"/>
    <property type="match status" value="1"/>
</dbReference>
<feature type="repeat" description="ANK" evidence="3">
    <location>
        <begin position="92"/>
        <end position="124"/>
    </location>
</feature>
<dbReference type="OrthoDB" id="10057496at2759"/>
<dbReference type="GO" id="GO:0051059">
    <property type="term" value="F:NF-kappaB binding"/>
    <property type="evidence" value="ECO:0007669"/>
    <property type="project" value="TreeGrafter"/>
</dbReference>
<reference evidence="4" key="1">
    <citation type="journal article" date="2021" name="Nat. Commun.">
        <title>Genetic determinants of endophytism in the Arabidopsis root mycobiome.</title>
        <authorList>
            <person name="Mesny F."/>
            <person name="Miyauchi S."/>
            <person name="Thiergart T."/>
            <person name="Pickel B."/>
            <person name="Atanasova L."/>
            <person name="Karlsson M."/>
            <person name="Huettel B."/>
            <person name="Barry K.W."/>
            <person name="Haridas S."/>
            <person name="Chen C."/>
            <person name="Bauer D."/>
            <person name="Andreopoulos W."/>
            <person name="Pangilinan J."/>
            <person name="LaButti K."/>
            <person name="Riley R."/>
            <person name="Lipzen A."/>
            <person name="Clum A."/>
            <person name="Drula E."/>
            <person name="Henrissat B."/>
            <person name="Kohler A."/>
            <person name="Grigoriev I.V."/>
            <person name="Martin F.M."/>
            <person name="Hacquard S."/>
        </authorList>
    </citation>
    <scope>NUCLEOTIDE SEQUENCE</scope>
    <source>
        <strain evidence="4">MPI-SDFR-AT-0117</strain>
    </source>
</reference>
<protein>
    <submittedName>
        <fullName evidence="4">Ankyrin repeat-containing domain protein</fullName>
    </submittedName>
</protein>
<organism evidence="4 5">
    <name type="scientific">Plectosphaerella plurivora</name>
    <dbReference type="NCBI Taxonomy" id="936078"/>
    <lineage>
        <taxon>Eukaryota</taxon>
        <taxon>Fungi</taxon>
        <taxon>Dikarya</taxon>
        <taxon>Ascomycota</taxon>
        <taxon>Pezizomycotina</taxon>
        <taxon>Sordariomycetes</taxon>
        <taxon>Hypocreomycetidae</taxon>
        <taxon>Glomerellales</taxon>
        <taxon>Plectosphaerellaceae</taxon>
        <taxon>Plectosphaerella</taxon>
    </lineage>
</organism>
<evidence type="ECO:0000313" key="5">
    <source>
        <dbReference type="Proteomes" id="UP000770015"/>
    </source>
</evidence>
<dbReference type="InterPro" id="IPR036770">
    <property type="entry name" value="Ankyrin_rpt-contain_sf"/>
</dbReference>
<proteinExistence type="predicted"/>
<evidence type="ECO:0000256" key="3">
    <source>
        <dbReference type="PROSITE-ProRule" id="PRU00023"/>
    </source>
</evidence>
<dbReference type="InterPro" id="IPR002110">
    <property type="entry name" value="Ankyrin_rpt"/>
</dbReference>
<sequence>MAPTLSADEIDDLIYFARAGELSDLQESLSTLSAREGASAADILAAARDDGKSTCLHMAAGNGHLETVTAILSHFTPSSEPLKAYLDLPNEFGNASLHWACLGGHLEVVKVLLAAGADPTAANGKDQIPLDLALFAEKRNVVDHFMSLAGGLEGENGEGGLSSGIEVVEVEEEVEGKGKGKAEAEA</sequence>
<dbReference type="GO" id="GO:0071356">
    <property type="term" value="P:cellular response to tumor necrosis factor"/>
    <property type="evidence" value="ECO:0007669"/>
    <property type="project" value="TreeGrafter"/>
</dbReference>
<evidence type="ECO:0000313" key="4">
    <source>
        <dbReference type="EMBL" id="KAH6692446.1"/>
    </source>
</evidence>
<keyword evidence="2 3" id="KW-0040">ANK repeat</keyword>
<dbReference type="InterPro" id="IPR051070">
    <property type="entry name" value="NF-kappa-B_inhibitor"/>
</dbReference>
<keyword evidence="1" id="KW-0677">Repeat</keyword>
<dbReference type="Proteomes" id="UP000770015">
    <property type="component" value="Unassembled WGS sequence"/>
</dbReference>
<name>A0A9P9AFW7_9PEZI</name>
<dbReference type="Pfam" id="PF12796">
    <property type="entry name" value="Ank_2"/>
    <property type="match status" value="1"/>
</dbReference>
<accession>A0A9P9AFW7</accession>
<evidence type="ECO:0000256" key="1">
    <source>
        <dbReference type="ARBA" id="ARBA00022737"/>
    </source>
</evidence>
<keyword evidence="5" id="KW-1185">Reference proteome</keyword>
<dbReference type="GO" id="GO:0005829">
    <property type="term" value="C:cytosol"/>
    <property type="evidence" value="ECO:0007669"/>
    <property type="project" value="TreeGrafter"/>
</dbReference>
<dbReference type="PRINTS" id="PR01415">
    <property type="entry name" value="ANKYRIN"/>
</dbReference>
<dbReference type="SMART" id="SM00248">
    <property type="entry name" value="ANK"/>
    <property type="match status" value="2"/>
</dbReference>
<dbReference type="PANTHER" id="PTHR46680">
    <property type="entry name" value="NF-KAPPA-B INHIBITOR ALPHA"/>
    <property type="match status" value="1"/>
</dbReference>
<comment type="caution">
    <text evidence="4">The sequence shown here is derived from an EMBL/GenBank/DDBJ whole genome shotgun (WGS) entry which is preliminary data.</text>
</comment>
<dbReference type="AlphaFoldDB" id="A0A9P9AFW7"/>
<dbReference type="PANTHER" id="PTHR46680:SF3">
    <property type="entry name" value="NF-KAPPA-B INHIBITOR CACTUS"/>
    <property type="match status" value="1"/>
</dbReference>